<dbReference type="RefSeq" id="XP_018072901.1">
    <property type="nucleotide sequence ID" value="XM_018222397.1"/>
</dbReference>
<feature type="compositionally biased region" description="Basic and acidic residues" evidence="1">
    <location>
        <begin position="87"/>
        <end position="99"/>
    </location>
</feature>
<feature type="compositionally biased region" description="Low complexity" evidence="1">
    <location>
        <begin position="64"/>
        <end position="74"/>
    </location>
</feature>
<name>A0A194XEH4_MOLSC</name>
<dbReference type="AlphaFoldDB" id="A0A194XEH4"/>
<dbReference type="OrthoDB" id="3563424at2759"/>
<dbReference type="Proteomes" id="UP000070700">
    <property type="component" value="Unassembled WGS sequence"/>
</dbReference>
<gene>
    <name evidence="2" type="ORF">LY89DRAFT_780599</name>
</gene>
<protein>
    <submittedName>
        <fullName evidence="2">Uncharacterized protein</fullName>
    </submittedName>
</protein>
<proteinExistence type="predicted"/>
<dbReference type="InParanoid" id="A0A194XEH4"/>
<reference evidence="2 3" key="1">
    <citation type="submission" date="2015-10" db="EMBL/GenBank/DDBJ databases">
        <title>Full genome of DAOMC 229536 Phialocephala scopiformis, a fungal endophyte of spruce producing the potent anti-insectan compound rugulosin.</title>
        <authorList>
            <consortium name="DOE Joint Genome Institute"/>
            <person name="Walker A.K."/>
            <person name="Frasz S.L."/>
            <person name="Seifert K.A."/>
            <person name="Miller J.D."/>
            <person name="Mondo S.J."/>
            <person name="Labutti K."/>
            <person name="Lipzen A."/>
            <person name="Dockter R."/>
            <person name="Kennedy M."/>
            <person name="Grigoriev I.V."/>
            <person name="Spatafora J.W."/>
        </authorList>
    </citation>
    <scope>NUCLEOTIDE SEQUENCE [LARGE SCALE GENOMIC DNA]</scope>
    <source>
        <strain evidence="2 3">CBS 120377</strain>
    </source>
</reference>
<dbReference type="GeneID" id="28832123"/>
<evidence type="ECO:0000313" key="3">
    <source>
        <dbReference type="Proteomes" id="UP000070700"/>
    </source>
</evidence>
<evidence type="ECO:0000256" key="1">
    <source>
        <dbReference type="SAM" id="MobiDB-lite"/>
    </source>
</evidence>
<dbReference type="EMBL" id="KQ947412">
    <property type="protein sequence ID" value="KUJ18546.1"/>
    <property type="molecule type" value="Genomic_DNA"/>
</dbReference>
<evidence type="ECO:0000313" key="2">
    <source>
        <dbReference type="EMBL" id="KUJ18546.1"/>
    </source>
</evidence>
<organism evidence="2 3">
    <name type="scientific">Mollisia scopiformis</name>
    <name type="common">Conifer needle endophyte fungus</name>
    <name type="synonym">Phialocephala scopiformis</name>
    <dbReference type="NCBI Taxonomy" id="149040"/>
    <lineage>
        <taxon>Eukaryota</taxon>
        <taxon>Fungi</taxon>
        <taxon>Dikarya</taxon>
        <taxon>Ascomycota</taxon>
        <taxon>Pezizomycotina</taxon>
        <taxon>Leotiomycetes</taxon>
        <taxon>Helotiales</taxon>
        <taxon>Mollisiaceae</taxon>
        <taxon>Mollisia</taxon>
    </lineage>
</organism>
<sequence>MTYGDMKDDKSFPSLNSDLDLNNLFTANSTILPSKTSHKLPRNTQNKIYSMASIKSPKDTGQEPNLQTMNTNTNNPPPESEANGQTEVERDKLDDEKSSSEQLMPARIPYNNGYGDFCFGRWALRRRVCDWTGTVQDQEFWEKGSNGVVVPELDGFKRDGPFPFFSLPLLVRDMIYRLLLGPLYEYDENDKTSYIRLYVEQPEKSHADRYEHGYEHFIGMERKASAVELDDPNSSTKPETTIEEYEQQLIVHRHKYAVHPSRSTSYQIGLFPTWQGGSLKEERTDSWYLEWLRKLSNVSNKFRHELGHVFWTRIAIDASLPTMRGPYSVLQLLHDRSSIHAGIKDITVKVDLEAETQGLVMTAALVNFKELCDFIGDRLVLETFCVQLEMEEDSLSDIFRSEYLMDYLQPGRQLQVRKRFSVQSAIYLNNNHKSHSSEEWDDFTENLRMKYEKFITDVMLPDTLRWKPATDEMNVYLQSRSDSLVVPPSSLP</sequence>
<keyword evidence="3" id="KW-1185">Reference proteome</keyword>
<accession>A0A194XEH4</accession>
<dbReference type="KEGG" id="psco:LY89DRAFT_780599"/>
<feature type="region of interest" description="Disordered" evidence="1">
    <location>
        <begin position="53"/>
        <end position="103"/>
    </location>
</feature>